<dbReference type="AlphaFoldDB" id="A0A1H5TUC0"/>
<name>A0A1H5TUC0_9EURY</name>
<protein>
    <submittedName>
        <fullName evidence="2">Uncharacterized protein</fullName>
    </submittedName>
</protein>
<dbReference type="Proteomes" id="UP000236740">
    <property type="component" value="Unassembled WGS sequence"/>
</dbReference>
<feature type="region of interest" description="Disordered" evidence="1">
    <location>
        <begin position="152"/>
        <end position="173"/>
    </location>
</feature>
<evidence type="ECO:0000313" key="2">
    <source>
        <dbReference type="EMBL" id="SEF65587.1"/>
    </source>
</evidence>
<evidence type="ECO:0000256" key="1">
    <source>
        <dbReference type="SAM" id="MobiDB-lite"/>
    </source>
</evidence>
<dbReference type="InterPro" id="IPR012332">
    <property type="entry name" value="Autotransporter_pectin_lyase_C"/>
</dbReference>
<keyword evidence="3" id="KW-1185">Reference proteome</keyword>
<proteinExistence type="predicted"/>
<dbReference type="RefSeq" id="WP_103990155.1">
    <property type="nucleotide sequence ID" value="NZ_FNVN01000001.1"/>
</dbReference>
<dbReference type="Gene3D" id="2.160.20.20">
    <property type="match status" value="1"/>
</dbReference>
<reference evidence="2 3" key="1">
    <citation type="submission" date="2016-10" db="EMBL/GenBank/DDBJ databases">
        <authorList>
            <person name="de Groot N.N."/>
        </authorList>
    </citation>
    <scope>NUCLEOTIDE SEQUENCE [LARGE SCALE GENOMIC DNA]</scope>
    <source>
        <strain evidence="2 3">CGMCC 1.10331</strain>
    </source>
</reference>
<dbReference type="EMBL" id="FNVN01000001">
    <property type="protein sequence ID" value="SEF65587.1"/>
    <property type="molecule type" value="Genomic_DNA"/>
</dbReference>
<evidence type="ECO:0000313" key="3">
    <source>
        <dbReference type="Proteomes" id="UP000236740"/>
    </source>
</evidence>
<gene>
    <name evidence="2" type="ORF">SAMN04488133_0363</name>
</gene>
<sequence length="527" mass="53105">MNRSLLYVGLLFILVGATLTIVPTASFSTIAGDRPVDVSVADDSEAFVAVANTQTPVTQPGDGVAVAELVNNLDASMTVEYEASVTSGSVAVENPSRTVTIPQGGREPITVACSPPGGGAGTATLRIDVVEARGGSATITDATLETTVEYDCPGRPGGGPGQPGNPSGPPGGAVAYVDDDQDLEYDEGERTVSEGELAEFDNDSAHLVVAAGGGRINFRNSEVEMAAKSITVGDATLASNREITLEAEEGTLSLLDSTIDAKNGAIELSAGEITAADSTVSTNREISMSAESGALAFSDSHIDAKNGEIELSGRSIEMPRTTVSTNREISMSAGSGSLTLTDATIDAKNGAIELAGSRVDAARATISTNAAITATADSGTLRLTDATVDSKNGEIELGGGSIDAAGATISTNVGISLATESGDLQLGEATVESKNGEVTVESSGDLLASGAVFETNVEISLSASGDVLLDAARLTSSNGQATVALDVESATLSIDSAVLDDRDSTITYSPSEAAVTGTPSRGSVQAD</sequence>
<organism evidence="2 3">
    <name type="scientific">Halobellus limi</name>
    <dbReference type="NCBI Taxonomy" id="699433"/>
    <lineage>
        <taxon>Archaea</taxon>
        <taxon>Methanobacteriati</taxon>
        <taxon>Methanobacteriota</taxon>
        <taxon>Stenosarchaea group</taxon>
        <taxon>Halobacteria</taxon>
        <taxon>Halobacteriales</taxon>
        <taxon>Haloferacaceae</taxon>
        <taxon>Halobellus</taxon>
    </lineage>
</organism>
<accession>A0A1H5TUC0</accession>